<sequence>MLILNKSQMRDRKINQLLNGYTAYAESQELIRLIKREIYRKGLNVYIDETTEGCWFIPLKESKSS</sequence>
<accession>A0A1M5EH21</accession>
<dbReference type="EMBL" id="FQVW01000005">
    <property type="protein sequence ID" value="SHF78497.1"/>
    <property type="molecule type" value="Genomic_DNA"/>
</dbReference>
<dbReference type="OrthoDB" id="2679903at2"/>
<reference evidence="1 2" key="1">
    <citation type="submission" date="2016-11" db="EMBL/GenBank/DDBJ databases">
        <authorList>
            <person name="Jaros S."/>
            <person name="Januszkiewicz K."/>
            <person name="Wedrychowicz H."/>
        </authorList>
    </citation>
    <scope>NUCLEOTIDE SEQUENCE [LARGE SCALE GENOMIC DNA]</scope>
    <source>
        <strain evidence="1 2">IBRC-M 10683</strain>
    </source>
</reference>
<name>A0A1M5EH21_9BACI</name>
<dbReference type="Pfam" id="PF26326">
    <property type="entry name" value="YtzJ"/>
    <property type="match status" value="1"/>
</dbReference>
<evidence type="ECO:0000313" key="1">
    <source>
        <dbReference type="EMBL" id="SHF78497.1"/>
    </source>
</evidence>
<dbReference type="InterPro" id="IPR058867">
    <property type="entry name" value="YtzJ"/>
</dbReference>
<gene>
    <name evidence="1" type="ORF">SAMN05216225_100520</name>
</gene>
<organism evidence="1 2">
    <name type="scientific">Ornithinibacillus halophilus</name>
    <dbReference type="NCBI Taxonomy" id="930117"/>
    <lineage>
        <taxon>Bacteria</taxon>
        <taxon>Bacillati</taxon>
        <taxon>Bacillota</taxon>
        <taxon>Bacilli</taxon>
        <taxon>Bacillales</taxon>
        <taxon>Bacillaceae</taxon>
        <taxon>Ornithinibacillus</taxon>
    </lineage>
</organism>
<proteinExistence type="predicted"/>
<dbReference type="RefSeq" id="WP_072888361.1">
    <property type="nucleotide sequence ID" value="NZ_FQVW01000005.1"/>
</dbReference>
<dbReference type="Proteomes" id="UP000183988">
    <property type="component" value="Unassembled WGS sequence"/>
</dbReference>
<keyword evidence="2" id="KW-1185">Reference proteome</keyword>
<evidence type="ECO:0000313" key="2">
    <source>
        <dbReference type="Proteomes" id="UP000183988"/>
    </source>
</evidence>
<dbReference type="STRING" id="930117.SAMN05216225_100520"/>
<protein>
    <submittedName>
        <fullName evidence="1">Uncharacterized protein</fullName>
    </submittedName>
</protein>
<dbReference type="AlphaFoldDB" id="A0A1M5EH21"/>